<gene>
    <name evidence="2" type="ORF">BTM29_02510</name>
</gene>
<protein>
    <submittedName>
        <fullName evidence="2">Membrane protein</fullName>
    </submittedName>
</protein>
<dbReference type="EMBL" id="CP019323">
    <property type="protein sequence ID" value="APX71496.1"/>
    <property type="molecule type" value="Genomic_DNA"/>
</dbReference>
<dbReference type="AlphaFoldDB" id="A0A1P8Q0Y3"/>
<reference evidence="3" key="1">
    <citation type="submission" date="2016-12" db="EMBL/GenBank/DDBJ databases">
        <authorList>
            <person name="Jung M.Y."/>
            <person name="Lee S.H."/>
        </authorList>
    </citation>
    <scope>NUCLEOTIDE SEQUENCE [LARGE SCALE GENOMIC DNA]</scope>
    <source>
        <strain evidence="3">WiKim39</strain>
    </source>
</reference>
<proteinExistence type="predicted"/>
<dbReference type="STRING" id="1847728.BTM29_02510"/>
<accession>A0A1P8Q0Y3</accession>
<dbReference type="InterPro" id="IPR038750">
    <property type="entry name" value="YczE/YyaS-like"/>
</dbReference>
<evidence type="ECO:0000313" key="2">
    <source>
        <dbReference type="EMBL" id="APX71496.1"/>
    </source>
</evidence>
<name>A0A1P8Q0Y3_9LACO</name>
<evidence type="ECO:0000256" key="1">
    <source>
        <dbReference type="SAM" id="Coils"/>
    </source>
</evidence>
<feature type="coiled-coil region" evidence="1">
    <location>
        <begin position="264"/>
        <end position="298"/>
    </location>
</feature>
<keyword evidence="1" id="KW-0175">Coiled coil</keyword>
<dbReference type="KEGG" id="lalw:BTM29_02510"/>
<dbReference type="PANTHER" id="PTHR40078:SF1">
    <property type="entry name" value="INTEGRAL MEMBRANE PROTEIN"/>
    <property type="match status" value="1"/>
</dbReference>
<dbReference type="PANTHER" id="PTHR40078">
    <property type="entry name" value="INTEGRAL MEMBRANE PROTEIN-RELATED"/>
    <property type="match status" value="1"/>
</dbReference>
<sequence>MDESGKSNNQQVRNKIVNTVMKTIMSFIGIMILSLGAAFLREGRVGLDPFTAMNTGLSARFNMSLGTFQLGVNLIIFVFIVILDRKKIGIGTILNMVLVGYEIEWFSQLYQHFYSGSVTPLVIVADLVIGLLLFTFGTSIYMTPSLGVAPYDAIAPIASARLHIKYKIARMIQDILFLVAAVLASGPVGIATIIVAFFAGPLITYWNGRVSKKLVQSIDHFSEKPSMKQVGHGLVAFGQVSYRYVSNVYNETFHVQLHLSDYSDAELESELKNVKRNMNDSEKLYLDYKEQYDLLSKENIKRQENEK</sequence>
<dbReference type="RefSeq" id="WP_076614000.1">
    <property type="nucleotide sequence ID" value="NZ_CP019323.1"/>
</dbReference>
<dbReference type="Proteomes" id="UP000187499">
    <property type="component" value="Chromosome"/>
</dbReference>
<evidence type="ECO:0000313" key="3">
    <source>
        <dbReference type="Proteomes" id="UP000187499"/>
    </source>
</evidence>
<keyword evidence="3" id="KW-1185">Reference proteome</keyword>
<organism evidence="2 3">
    <name type="scientific">Companilactobacillus allii</name>
    <dbReference type="NCBI Taxonomy" id="1847728"/>
    <lineage>
        <taxon>Bacteria</taxon>
        <taxon>Bacillati</taxon>
        <taxon>Bacillota</taxon>
        <taxon>Bacilli</taxon>
        <taxon>Lactobacillales</taxon>
        <taxon>Lactobacillaceae</taxon>
        <taxon>Companilactobacillus</taxon>
    </lineage>
</organism>
<dbReference type="Pfam" id="PF19700">
    <property type="entry name" value="DUF6198"/>
    <property type="match status" value="1"/>
</dbReference>